<proteinExistence type="predicted"/>
<evidence type="ECO:0000313" key="2">
    <source>
        <dbReference type="Proteomes" id="UP000054937"/>
    </source>
</evidence>
<evidence type="ECO:0000313" key="1">
    <source>
        <dbReference type="EMBL" id="KRX02428.1"/>
    </source>
</evidence>
<gene>
    <name evidence="1" type="ORF">PPERSA_10045</name>
</gene>
<organism evidence="1 2">
    <name type="scientific">Pseudocohnilembus persalinus</name>
    <name type="common">Ciliate</name>
    <dbReference type="NCBI Taxonomy" id="266149"/>
    <lineage>
        <taxon>Eukaryota</taxon>
        <taxon>Sar</taxon>
        <taxon>Alveolata</taxon>
        <taxon>Ciliophora</taxon>
        <taxon>Intramacronucleata</taxon>
        <taxon>Oligohymenophorea</taxon>
        <taxon>Scuticociliatia</taxon>
        <taxon>Philasterida</taxon>
        <taxon>Pseudocohnilembidae</taxon>
        <taxon>Pseudocohnilembus</taxon>
    </lineage>
</organism>
<dbReference type="AlphaFoldDB" id="A0A0V0QK08"/>
<reference evidence="1 2" key="1">
    <citation type="journal article" date="2015" name="Sci. Rep.">
        <title>Genome of the facultative scuticociliatosis pathogen Pseudocohnilembus persalinus provides insight into its virulence through horizontal gene transfer.</title>
        <authorList>
            <person name="Xiong J."/>
            <person name="Wang G."/>
            <person name="Cheng J."/>
            <person name="Tian M."/>
            <person name="Pan X."/>
            <person name="Warren A."/>
            <person name="Jiang C."/>
            <person name="Yuan D."/>
            <person name="Miao W."/>
        </authorList>
    </citation>
    <scope>NUCLEOTIDE SEQUENCE [LARGE SCALE GENOMIC DNA]</scope>
    <source>
        <strain evidence="1">36N120E</strain>
    </source>
</reference>
<keyword evidence="2" id="KW-1185">Reference proteome</keyword>
<accession>A0A0V0QK08</accession>
<dbReference type="Proteomes" id="UP000054937">
    <property type="component" value="Unassembled WGS sequence"/>
</dbReference>
<protein>
    <submittedName>
        <fullName evidence="1">Uncharacterized protein</fullName>
    </submittedName>
</protein>
<sequence>MVFSISIFQRLTQSYFYDMNFITEDMYDINQLQFSQKNFYLEFIEYNDDKYLNNLIPALPTNQKLLQETGFVISQNLMKQSDVPNIGKKWVSAQMIYHRYIYRDQQIVSEQAKQELKDLNINSKFYDHNNLYILVIVNQTFPKIKGELNKLISLLTDMSRNLPEMFIIQSNKFIDNFCQYDLLQSLALYQIRRQAYLRLCLEKRNLQQMSDEEKEEALRGASYKYIGDLLSKYKQVLDEIESYSKSNSDKFLGLVTVDQSLIKSIAVTYFLAGISSILNIIYSIIQGDF</sequence>
<dbReference type="EMBL" id="LDAU01000155">
    <property type="protein sequence ID" value="KRX02428.1"/>
    <property type="molecule type" value="Genomic_DNA"/>
</dbReference>
<comment type="caution">
    <text evidence="1">The sequence shown here is derived from an EMBL/GenBank/DDBJ whole genome shotgun (WGS) entry which is preliminary data.</text>
</comment>
<dbReference type="InParanoid" id="A0A0V0QK08"/>
<name>A0A0V0QK08_PSEPJ</name>